<evidence type="ECO:0008006" key="4">
    <source>
        <dbReference type="Google" id="ProtNLM"/>
    </source>
</evidence>
<keyword evidence="1" id="KW-0812">Transmembrane</keyword>
<organism evidence="2 3">
    <name type="scientific">Smittium culicis</name>
    <dbReference type="NCBI Taxonomy" id="133412"/>
    <lineage>
        <taxon>Eukaryota</taxon>
        <taxon>Fungi</taxon>
        <taxon>Fungi incertae sedis</taxon>
        <taxon>Zoopagomycota</taxon>
        <taxon>Kickxellomycotina</taxon>
        <taxon>Harpellomycetes</taxon>
        <taxon>Harpellales</taxon>
        <taxon>Legeriomycetaceae</taxon>
        <taxon>Smittium</taxon>
    </lineage>
</organism>
<dbReference type="OrthoDB" id="5386199at2759"/>
<keyword evidence="1" id="KW-0472">Membrane</keyword>
<keyword evidence="3" id="KW-1185">Reference proteome</keyword>
<gene>
    <name evidence="2" type="ORF">AYI70_g3885</name>
</gene>
<evidence type="ECO:0000256" key="1">
    <source>
        <dbReference type="SAM" id="Phobius"/>
    </source>
</evidence>
<evidence type="ECO:0000313" key="2">
    <source>
        <dbReference type="EMBL" id="OMJ20787.1"/>
    </source>
</evidence>
<name>A0A1R1Y1F5_9FUNG</name>
<reference evidence="2 3" key="1">
    <citation type="submission" date="2017-01" db="EMBL/GenBank/DDBJ databases">
        <authorList>
            <person name="Mah S.A."/>
            <person name="Swanson W.J."/>
            <person name="Moy G.W."/>
            <person name="Vacquier V.D."/>
        </authorList>
    </citation>
    <scope>NUCLEOTIDE SEQUENCE [LARGE SCALE GENOMIC DNA]</scope>
    <source>
        <strain evidence="2 3">GSMNP</strain>
    </source>
</reference>
<feature type="transmembrane region" description="Helical" evidence="1">
    <location>
        <begin position="103"/>
        <end position="127"/>
    </location>
</feature>
<proteinExistence type="predicted"/>
<feature type="transmembrane region" description="Helical" evidence="1">
    <location>
        <begin position="71"/>
        <end position="91"/>
    </location>
</feature>
<dbReference type="AlphaFoldDB" id="A0A1R1Y1F5"/>
<dbReference type="Proteomes" id="UP000187283">
    <property type="component" value="Unassembled WGS sequence"/>
</dbReference>
<accession>A0A1R1Y1F5</accession>
<comment type="caution">
    <text evidence="2">The sequence shown here is derived from an EMBL/GenBank/DDBJ whole genome shotgun (WGS) entry which is preliminary data.</text>
</comment>
<dbReference type="EMBL" id="LSSN01001153">
    <property type="protein sequence ID" value="OMJ20787.1"/>
    <property type="molecule type" value="Genomic_DNA"/>
</dbReference>
<evidence type="ECO:0000313" key="3">
    <source>
        <dbReference type="Proteomes" id="UP000187283"/>
    </source>
</evidence>
<keyword evidence="1" id="KW-1133">Transmembrane helix</keyword>
<protein>
    <recommendedName>
        <fullName evidence="4">Transmembrane protein</fullName>
    </recommendedName>
</protein>
<sequence>MHLNTQFRNFYTSNSINISNASKLDSIFVTRSQVIATRSNRRNYSSESRNELELPKLVTVYKGPLSKVVKLLKFTAVSSIVVAGASIPWFFGFFGVQSKLSLLARVGLISTASVLIGSSSAFVNWAFKAYITKIGVFDPQPVAASNSTQSKSELVDATSNLSNSAGVSSPTKIELLSSQQLLLIGTLDFIGRDVITAVRINSLKRLDDTPLRTWTATCNTELSQAEIDELSKVAHSFTKNKKILPGNKGALYYVHLDMDLSDGMRSVVDSIN</sequence>